<dbReference type="InterPro" id="IPR008579">
    <property type="entry name" value="UGlyAH_Cupin_dom"/>
</dbReference>
<proteinExistence type="predicted"/>
<name>A0ABT7XVH7_9NEIS</name>
<dbReference type="SUPFAM" id="SSF51182">
    <property type="entry name" value="RmlC-like cupins"/>
    <property type="match status" value="1"/>
</dbReference>
<sequence length="122" mass="13765">MKHASDIVLFHRHQPTVHDEFTTAPEKRLSGEGVQTVDNFYSDETSQFHAGLWSGGIGAWTVRYTEHEFCTLLEGRVRVTDRDGQSVELKAGDHFVIPAGFEGVWEVLEPAKKTYAIFEASR</sequence>
<keyword evidence="3" id="KW-1185">Reference proteome</keyword>
<gene>
    <name evidence="2" type="ORF">QU481_23660</name>
</gene>
<feature type="domain" description="(S)-ureidoglycine aminohydrolase cupin" evidence="1">
    <location>
        <begin position="44"/>
        <end position="115"/>
    </location>
</feature>
<dbReference type="InterPro" id="IPR014710">
    <property type="entry name" value="RmlC-like_jellyroll"/>
</dbReference>
<dbReference type="EMBL" id="JAUEDK010000106">
    <property type="protein sequence ID" value="MDN0077796.1"/>
    <property type="molecule type" value="Genomic_DNA"/>
</dbReference>
<dbReference type="Gene3D" id="2.60.120.10">
    <property type="entry name" value="Jelly Rolls"/>
    <property type="match status" value="1"/>
</dbReference>
<comment type="caution">
    <text evidence="2">The sequence shown here is derived from an EMBL/GenBank/DDBJ whole genome shotgun (WGS) entry which is preliminary data.</text>
</comment>
<evidence type="ECO:0000313" key="2">
    <source>
        <dbReference type="EMBL" id="MDN0077796.1"/>
    </source>
</evidence>
<protein>
    <submittedName>
        <fullName evidence="2">Cupin domain-containing protein</fullName>
    </submittedName>
</protein>
<reference evidence="2" key="1">
    <citation type="submission" date="2023-06" db="EMBL/GenBank/DDBJ databases">
        <authorList>
            <person name="Zhang S."/>
        </authorList>
    </citation>
    <scope>NUCLEOTIDE SEQUENCE</scope>
    <source>
        <strain evidence="2">SG2303</strain>
    </source>
</reference>
<dbReference type="Proteomes" id="UP001168540">
    <property type="component" value="Unassembled WGS sequence"/>
</dbReference>
<dbReference type="InterPro" id="IPR011051">
    <property type="entry name" value="RmlC_Cupin_sf"/>
</dbReference>
<dbReference type="PANTHER" id="PTHR40943">
    <property type="entry name" value="CYTOPLASMIC PROTEIN-RELATED"/>
    <property type="match status" value="1"/>
</dbReference>
<evidence type="ECO:0000313" key="3">
    <source>
        <dbReference type="Proteomes" id="UP001168540"/>
    </source>
</evidence>
<dbReference type="PANTHER" id="PTHR40943:SF2">
    <property type="entry name" value="(S)-UREIDOGLYCINE AMINOHYDROLASE CUPIN DOMAIN-CONTAINING PROTEIN"/>
    <property type="match status" value="1"/>
</dbReference>
<evidence type="ECO:0000259" key="1">
    <source>
        <dbReference type="Pfam" id="PF05899"/>
    </source>
</evidence>
<dbReference type="RefSeq" id="WP_289832388.1">
    <property type="nucleotide sequence ID" value="NZ_JAUEDK010000106.1"/>
</dbReference>
<dbReference type="Pfam" id="PF05899">
    <property type="entry name" value="Cupin_3"/>
    <property type="match status" value="1"/>
</dbReference>
<organism evidence="2 3">
    <name type="scientific">Crenobacter oryzisoli</name>
    <dbReference type="NCBI Taxonomy" id="3056844"/>
    <lineage>
        <taxon>Bacteria</taxon>
        <taxon>Pseudomonadati</taxon>
        <taxon>Pseudomonadota</taxon>
        <taxon>Betaproteobacteria</taxon>
        <taxon>Neisseriales</taxon>
        <taxon>Neisseriaceae</taxon>
        <taxon>Crenobacter</taxon>
    </lineage>
</organism>
<dbReference type="CDD" id="cd02227">
    <property type="entry name" value="cupin_TM1112-like"/>
    <property type="match status" value="1"/>
</dbReference>
<accession>A0ABT7XVH7</accession>